<feature type="region of interest" description="Disordered" evidence="1">
    <location>
        <begin position="1"/>
        <end position="34"/>
    </location>
</feature>
<reference evidence="2 3" key="1">
    <citation type="submission" date="2024-06" db="EMBL/GenBank/DDBJ databases">
        <title>The Natural Products Discovery Center: Release of the First 8490 Sequenced Strains for Exploring Actinobacteria Biosynthetic Diversity.</title>
        <authorList>
            <person name="Kalkreuter E."/>
            <person name="Kautsar S.A."/>
            <person name="Yang D."/>
            <person name="Bader C.D."/>
            <person name="Teijaro C.N."/>
            <person name="Fluegel L."/>
            <person name="Davis C.M."/>
            <person name="Simpson J.R."/>
            <person name="Lauterbach L."/>
            <person name="Steele A.D."/>
            <person name="Gui C."/>
            <person name="Meng S."/>
            <person name="Li G."/>
            <person name="Viehrig K."/>
            <person name="Ye F."/>
            <person name="Su P."/>
            <person name="Kiefer A.F."/>
            <person name="Nichols A."/>
            <person name="Cepeda A.J."/>
            <person name="Yan W."/>
            <person name="Fan B."/>
            <person name="Jiang Y."/>
            <person name="Adhikari A."/>
            <person name="Zheng C.-J."/>
            <person name="Schuster L."/>
            <person name="Cowan T.M."/>
            <person name="Smanski M.J."/>
            <person name="Chevrette M.G."/>
            <person name="De Carvalho L.P.S."/>
            <person name="Shen B."/>
        </authorList>
    </citation>
    <scope>NUCLEOTIDE SEQUENCE [LARGE SCALE GENOMIC DNA]</scope>
    <source>
        <strain evidence="2 3">NPDC000837</strain>
    </source>
</reference>
<proteinExistence type="predicted"/>
<feature type="compositionally biased region" description="Pro residues" evidence="1">
    <location>
        <begin position="1"/>
        <end position="29"/>
    </location>
</feature>
<keyword evidence="3" id="KW-1185">Reference proteome</keyword>
<gene>
    <name evidence="2" type="ORF">ABT276_29890</name>
</gene>
<accession>A0ABV1V370</accession>
<protein>
    <submittedName>
        <fullName evidence="2">Uncharacterized protein</fullName>
    </submittedName>
</protein>
<comment type="caution">
    <text evidence="2">The sequence shown here is derived from an EMBL/GenBank/DDBJ whole genome shotgun (WGS) entry which is preliminary data.</text>
</comment>
<organism evidence="2 3">
    <name type="scientific">Streptomyces xantholiticus</name>
    <dbReference type="NCBI Taxonomy" id="68285"/>
    <lineage>
        <taxon>Bacteria</taxon>
        <taxon>Bacillati</taxon>
        <taxon>Actinomycetota</taxon>
        <taxon>Actinomycetes</taxon>
        <taxon>Kitasatosporales</taxon>
        <taxon>Streptomycetaceae</taxon>
        <taxon>Streptomyces</taxon>
    </lineage>
</organism>
<name>A0ABV1V370_9ACTN</name>
<sequence length="263" mass="28384">MSMPPPFPPQQPYPPGPPQSPYGPQPGPYIPGQASHPVMTGVWVPPQPVPRKKRTGLIAGIVAGSLVTLAAVGYGLVQVVGPVKLPDGNWPEATHRLTAPDTVLEGSYALAEDASDTEGQQIRRGINDHRVRDRGMTVTSYITKDGENALRLNGLYGTIREPDSVRVEVLTALEEPSEGDTFYLPPVDFHPAGHDVTVRCAVRDMAQNKPVTQVGCAWADPNTTAVVLFTSTTLDRQKPEEVALAPYADLTAQLREDMRQPLG</sequence>
<evidence type="ECO:0000313" key="3">
    <source>
        <dbReference type="Proteomes" id="UP001445472"/>
    </source>
</evidence>
<dbReference type="EMBL" id="JBEPBX010000038">
    <property type="protein sequence ID" value="MER6617479.1"/>
    <property type="molecule type" value="Genomic_DNA"/>
</dbReference>
<dbReference type="Proteomes" id="UP001445472">
    <property type="component" value="Unassembled WGS sequence"/>
</dbReference>
<evidence type="ECO:0000313" key="2">
    <source>
        <dbReference type="EMBL" id="MER6617479.1"/>
    </source>
</evidence>
<evidence type="ECO:0000256" key="1">
    <source>
        <dbReference type="SAM" id="MobiDB-lite"/>
    </source>
</evidence>
<dbReference type="RefSeq" id="WP_351978547.1">
    <property type="nucleotide sequence ID" value="NZ_JBEPBX010000038.1"/>
</dbReference>